<dbReference type="RefSeq" id="WP_102648670.1">
    <property type="nucleotide sequence ID" value="NZ_PNYA01000033.1"/>
</dbReference>
<dbReference type="Proteomes" id="UP000235616">
    <property type="component" value="Unassembled WGS sequence"/>
</dbReference>
<protein>
    <submittedName>
        <fullName evidence="3">Photosystem reaction center subunit H</fullName>
    </submittedName>
</protein>
<evidence type="ECO:0000313" key="3">
    <source>
        <dbReference type="EMBL" id="PMS15304.1"/>
    </source>
</evidence>
<evidence type="ECO:0000256" key="1">
    <source>
        <dbReference type="SAM" id="MobiDB-lite"/>
    </source>
</evidence>
<dbReference type="PANTHER" id="PTHR36505:SF1">
    <property type="entry name" value="BLR1072 PROTEIN"/>
    <property type="match status" value="1"/>
</dbReference>
<dbReference type="Gene3D" id="2.30.30.240">
    <property type="entry name" value="PRC-barrel domain"/>
    <property type="match status" value="1"/>
</dbReference>
<dbReference type="PANTHER" id="PTHR36505">
    <property type="entry name" value="BLR1072 PROTEIN"/>
    <property type="match status" value="1"/>
</dbReference>
<organism evidence="3 4">
    <name type="scientific">Trinickia dabaoshanensis</name>
    <dbReference type="NCBI Taxonomy" id="564714"/>
    <lineage>
        <taxon>Bacteria</taxon>
        <taxon>Pseudomonadati</taxon>
        <taxon>Pseudomonadota</taxon>
        <taxon>Betaproteobacteria</taxon>
        <taxon>Burkholderiales</taxon>
        <taxon>Burkholderiaceae</taxon>
        <taxon>Trinickia</taxon>
    </lineage>
</organism>
<feature type="domain" description="PRC-barrel" evidence="2">
    <location>
        <begin position="33"/>
        <end position="102"/>
    </location>
</feature>
<evidence type="ECO:0000259" key="2">
    <source>
        <dbReference type="Pfam" id="PF05239"/>
    </source>
</evidence>
<dbReference type="SUPFAM" id="SSF50346">
    <property type="entry name" value="PRC-barrel domain"/>
    <property type="match status" value="1"/>
</dbReference>
<name>A0A2N7VDW0_9BURK</name>
<proteinExistence type="predicted"/>
<dbReference type="InterPro" id="IPR027275">
    <property type="entry name" value="PRC-brl_dom"/>
</dbReference>
<sequence length="176" mass="18856">MRTHSTSTTGVSQSQGARIVGKGPETAAGPGPDVMAASTLDGDKILSTDGEEIGKVKEIMLDVQAGRIAYVVMSCGGFLGIGDKLLAIPWNALTLDTTRKCFLVSLSSELIKNAPGFDKQHWPSMADATWATSIHQYYGREPYWRSLGADDEYESDYDAARDDLDPDAPEAGGVKL</sequence>
<dbReference type="EMBL" id="PNYA01000033">
    <property type="protein sequence ID" value="PMS15304.1"/>
    <property type="molecule type" value="Genomic_DNA"/>
</dbReference>
<gene>
    <name evidence="3" type="ORF">C0Z18_27875</name>
</gene>
<evidence type="ECO:0000313" key="4">
    <source>
        <dbReference type="Proteomes" id="UP000235616"/>
    </source>
</evidence>
<dbReference type="AlphaFoldDB" id="A0A2N7VDW0"/>
<feature type="compositionally biased region" description="Low complexity" evidence="1">
    <location>
        <begin position="1"/>
        <end position="16"/>
    </location>
</feature>
<comment type="caution">
    <text evidence="3">The sequence shown here is derived from an EMBL/GenBank/DDBJ whole genome shotgun (WGS) entry which is preliminary data.</text>
</comment>
<dbReference type="InterPro" id="IPR011033">
    <property type="entry name" value="PRC_barrel-like_sf"/>
</dbReference>
<reference evidence="3 4" key="1">
    <citation type="submission" date="2018-01" db="EMBL/GenBank/DDBJ databases">
        <title>Whole genome analyses suggest that Burkholderia sensu lato contains two further novel genera in the rhizoxinica-symbiotica group Mycetohabitans gen. nov., and Trinickia gen. nov.: implications for the evolution of diazotrophy and nodulation in the Burkholderiaceae.</title>
        <authorList>
            <person name="Estrada-de los Santos P."/>
            <person name="Palmer M."/>
            <person name="Chavez-Ramirez B."/>
            <person name="Beukes C."/>
            <person name="Steenkamp E.T."/>
            <person name="Hirsch A.M."/>
            <person name="Manyaka P."/>
            <person name="Maluk M."/>
            <person name="Lafos M."/>
            <person name="Crook M."/>
            <person name="Gross E."/>
            <person name="Simon M.F."/>
            <person name="Bueno dos Reis Junior F."/>
            <person name="Poole P.S."/>
            <person name="Venter S.N."/>
            <person name="James E.K."/>
        </authorList>
    </citation>
    <scope>NUCLEOTIDE SEQUENCE [LARGE SCALE GENOMIC DNA]</scope>
    <source>
        <strain evidence="3 4">GIMN1.004</strain>
    </source>
</reference>
<dbReference type="OrthoDB" id="286778at2"/>
<feature type="region of interest" description="Disordered" evidence="1">
    <location>
        <begin position="1"/>
        <end position="33"/>
    </location>
</feature>
<keyword evidence="4" id="KW-1185">Reference proteome</keyword>
<dbReference type="Pfam" id="PF05239">
    <property type="entry name" value="PRC"/>
    <property type="match status" value="1"/>
</dbReference>
<accession>A0A2N7VDW0</accession>